<proteinExistence type="predicted"/>
<protein>
    <submittedName>
        <fullName evidence="1">Uncharacterized protein</fullName>
    </submittedName>
</protein>
<sequence>MLMLPRWNPAICAHKHELQIRWRISLSNGVKLFEFPNKFDTNFLVVRKSSKNIAN</sequence>
<evidence type="ECO:0000313" key="1">
    <source>
        <dbReference type="EMBL" id="JAD40361.1"/>
    </source>
</evidence>
<name>A0A0A8ZNI2_ARUDO</name>
<accession>A0A0A8ZNI2</accession>
<dbReference type="AlphaFoldDB" id="A0A0A8ZNI2"/>
<organism evidence="1">
    <name type="scientific">Arundo donax</name>
    <name type="common">Giant reed</name>
    <name type="synonym">Donax arundinaceus</name>
    <dbReference type="NCBI Taxonomy" id="35708"/>
    <lineage>
        <taxon>Eukaryota</taxon>
        <taxon>Viridiplantae</taxon>
        <taxon>Streptophyta</taxon>
        <taxon>Embryophyta</taxon>
        <taxon>Tracheophyta</taxon>
        <taxon>Spermatophyta</taxon>
        <taxon>Magnoliopsida</taxon>
        <taxon>Liliopsida</taxon>
        <taxon>Poales</taxon>
        <taxon>Poaceae</taxon>
        <taxon>PACMAD clade</taxon>
        <taxon>Arundinoideae</taxon>
        <taxon>Arundineae</taxon>
        <taxon>Arundo</taxon>
    </lineage>
</organism>
<reference evidence="1" key="1">
    <citation type="submission" date="2014-09" db="EMBL/GenBank/DDBJ databases">
        <authorList>
            <person name="Magalhaes I.L.F."/>
            <person name="Oliveira U."/>
            <person name="Santos F.R."/>
            <person name="Vidigal T.H.D.A."/>
            <person name="Brescovit A.D."/>
            <person name="Santos A.J."/>
        </authorList>
    </citation>
    <scope>NUCLEOTIDE SEQUENCE</scope>
    <source>
        <tissue evidence="1">Shoot tissue taken approximately 20 cm above the soil surface</tissue>
    </source>
</reference>
<dbReference type="EMBL" id="GBRH01257534">
    <property type="protein sequence ID" value="JAD40361.1"/>
    <property type="molecule type" value="Transcribed_RNA"/>
</dbReference>
<reference evidence="1" key="2">
    <citation type="journal article" date="2015" name="Data Brief">
        <title>Shoot transcriptome of the giant reed, Arundo donax.</title>
        <authorList>
            <person name="Barrero R.A."/>
            <person name="Guerrero F.D."/>
            <person name="Moolhuijzen P."/>
            <person name="Goolsby J.A."/>
            <person name="Tidwell J."/>
            <person name="Bellgard S.E."/>
            <person name="Bellgard M.I."/>
        </authorList>
    </citation>
    <scope>NUCLEOTIDE SEQUENCE</scope>
    <source>
        <tissue evidence="1">Shoot tissue taken approximately 20 cm above the soil surface</tissue>
    </source>
</reference>